<dbReference type="CDD" id="cd01309">
    <property type="entry name" value="Met_dep_hydrolase_C"/>
    <property type="match status" value="1"/>
</dbReference>
<dbReference type="InterPro" id="IPR011059">
    <property type="entry name" value="Metal-dep_hydrolase_composite"/>
</dbReference>
<accession>A0ABV2BQC4</accession>
<organism evidence="1 2">
    <name type="scientific">Aliikangiella maris</name>
    <dbReference type="NCBI Taxonomy" id="3162458"/>
    <lineage>
        <taxon>Bacteria</taxon>
        <taxon>Pseudomonadati</taxon>
        <taxon>Pseudomonadota</taxon>
        <taxon>Gammaproteobacteria</taxon>
        <taxon>Oceanospirillales</taxon>
        <taxon>Pleioneaceae</taxon>
        <taxon>Aliikangiella</taxon>
    </lineage>
</organism>
<dbReference type="InterPro" id="IPR032466">
    <property type="entry name" value="Metal_Hydrolase"/>
</dbReference>
<dbReference type="EMBL" id="JBEVCJ010000002">
    <property type="protein sequence ID" value="MET1254145.1"/>
    <property type="molecule type" value="Genomic_DNA"/>
</dbReference>
<dbReference type="Gene3D" id="3.20.20.140">
    <property type="entry name" value="Metal-dependent hydrolases"/>
    <property type="match status" value="1"/>
</dbReference>
<protein>
    <submittedName>
        <fullName evidence="1">Amidohydrolase</fullName>
    </submittedName>
</protein>
<dbReference type="PROSITE" id="PS51257">
    <property type="entry name" value="PROKAR_LIPOPROTEIN"/>
    <property type="match status" value="1"/>
</dbReference>
<dbReference type="SUPFAM" id="SSF51338">
    <property type="entry name" value="Composite domain of metallo-dependent hydrolases"/>
    <property type="match status" value="1"/>
</dbReference>
<keyword evidence="2" id="KW-1185">Reference proteome</keyword>
<name>A0ABV2BQC4_9GAMM</name>
<dbReference type="Pfam" id="PF01979">
    <property type="entry name" value="Amidohydro_1"/>
    <property type="match status" value="1"/>
</dbReference>
<evidence type="ECO:0000313" key="2">
    <source>
        <dbReference type="Proteomes" id="UP001548189"/>
    </source>
</evidence>
<sequence>MRLISLLIPALVLGMSGCNEEEKKKDPIPIEKPQPVFESTYQARPSEEMIIFNATILTGTGERLNNAAVWLKNGKIENIGTSMVYPEGIKKIDAGGKWITPGLIDVHSHLGVYPSPSHENNADGNEMTGPVTAQVWAEHGVWPQDPGFNLALQGGVTSLQILPGSANLIGGRSVTLKNVPSITMQGMKFPGAPYGLKMACGENPKRVYGRKGRAPMTRMGNVAGYRSAWIDAKAYQQKWDDYYEAAQNGEQKDPPKRDLNLESLAGVLSGEILVHNHCYRAEEMVVMIDIAKEFNYKISTFHHAVEAYKIADVLAKNDICAAMWADWWGFKHEAYDSVKENVAMVERAKACAIVHSDSPIGIQHLNQESAKAMAAGNKRGAQILPQDAIRWITLNPAKALGIADQVGSIEKGKMADIVIWNQNPMSVYAKAEQVYIDGALMFDRQNLKSNAVSDFDLGIKEPAGERL</sequence>
<proteinExistence type="predicted"/>
<dbReference type="PANTHER" id="PTHR11113">
    <property type="entry name" value="N-ACETYLGLUCOSAMINE-6-PHOSPHATE DEACETYLASE"/>
    <property type="match status" value="1"/>
</dbReference>
<gene>
    <name evidence="1" type="ORF">ABVT43_03295</name>
</gene>
<dbReference type="Proteomes" id="UP001548189">
    <property type="component" value="Unassembled WGS sequence"/>
</dbReference>
<dbReference type="InterPro" id="IPR006680">
    <property type="entry name" value="Amidohydro-rel"/>
</dbReference>
<comment type="caution">
    <text evidence="1">The sequence shown here is derived from an EMBL/GenBank/DDBJ whole genome shotgun (WGS) entry which is preliminary data.</text>
</comment>
<evidence type="ECO:0000313" key="1">
    <source>
        <dbReference type="EMBL" id="MET1254145.1"/>
    </source>
</evidence>
<dbReference type="SUPFAM" id="SSF51556">
    <property type="entry name" value="Metallo-dependent hydrolases"/>
    <property type="match status" value="1"/>
</dbReference>
<dbReference type="PANTHER" id="PTHR11113:SF14">
    <property type="entry name" value="N-ACETYLGLUCOSAMINE-6-PHOSPHATE DEACETYLASE"/>
    <property type="match status" value="1"/>
</dbReference>
<reference evidence="1 2" key="1">
    <citation type="submission" date="2024-06" db="EMBL/GenBank/DDBJ databases">
        <authorList>
            <person name="Li F."/>
        </authorList>
    </citation>
    <scope>NUCLEOTIDE SEQUENCE [LARGE SCALE GENOMIC DNA]</scope>
    <source>
        <strain evidence="1 2">GXAS 311</strain>
    </source>
</reference>